<evidence type="ECO:0000313" key="1">
    <source>
        <dbReference type="EMBL" id="GBP43281.1"/>
    </source>
</evidence>
<accession>A0A4C1VWS8</accession>
<dbReference type="AlphaFoldDB" id="A0A4C1VWS8"/>
<proteinExistence type="predicted"/>
<evidence type="ECO:0000313" key="2">
    <source>
        <dbReference type="Proteomes" id="UP000299102"/>
    </source>
</evidence>
<keyword evidence="2" id="KW-1185">Reference proteome</keyword>
<organism evidence="1 2">
    <name type="scientific">Eumeta variegata</name>
    <name type="common">Bagworm moth</name>
    <name type="synonym">Eumeta japonica</name>
    <dbReference type="NCBI Taxonomy" id="151549"/>
    <lineage>
        <taxon>Eukaryota</taxon>
        <taxon>Metazoa</taxon>
        <taxon>Ecdysozoa</taxon>
        <taxon>Arthropoda</taxon>
        <taxon>Hexapoda</taxon>
        <taxon>Insecta</taxon>
        <taxon>Pterygota</taxon>
        <taxon>Neoptera</taxon>
        <taxon>Endopterygota</taxon>
        <taxon>Lepidoptera</taxon>
        <taxon>Glossata</taxon>
        <taxon>Ditrysia</taxon>
        <taxon>Tineoidea</taxon>
        <taxon>Psychidae</taxon>
        <taxon>Oiketicinae</taxon>
        <taxon>Eumeta</taxon>
    </lineage>
</organism>
<dbReference type="Proteomes" id="UP000299102">
    <property type="component" value="Unassembled WGS sequence"/>
</dbReference>
<comment type="caution">
    <text evidence="1">The sequence shown here is derived from an EMBL/GenBank/DDBJ whole genome shotgun (WGS) entry which is preliminary data.</text>
</comment>
<dbReference type="EMBL" id="BGZK01000433">
    <property type="protein sequence ID" value="GBP43281.1"/>
    <property type="molecule type" value="Genomic_DNA"/>
</dbReference>
<gene>
    <name evidence="1" type="ORF">EVAR_31164_1</name>
</gene>
<sequence>MVATEWSMNHRTPTTATALVQYEGLKVKGVRYETTRCLEKAVEWHKRNIIKKKWEHLGARHFGLLTIVNELLSIFGKAAGKSAAAMLECNDVIKSEYAIGLASAARVGSGRSSHAHRHHEWVHRDGFVIQLRFYNKSMNVSAASIGPPTSGDGEVSIKRN</sequence>
<protein>
    <submittedName>
        <fullName evidence="1">Uncharacterized protein</fullName>
    </submittedName>
</protein>
<reference evidence="1 2" key="1">
    <citation type="journal article" date="2019" name="Commun. Biol.">
        <title>The bagworm genome reveals a unique fibroin gene that provides high tensile strength.</title>
        <authorList>
            <person name="Kono N."/>
            <person name="Nakamura H."/>
            <person name="Ohtoshi R."/>
            <person name="Tomita M."/>
            <person name="Numata K."/>
            <person name="Arakawa K."/>
        </authorList>
    </citation>
    <scope>NUCLEOTIDE SEQUENCE [LARGE SCALE GENOMIC DNA]</scope>
</reference>
<name>A0A4C1VWS8_EUMVA</name>